<feature type="domain" description="Enoyl reductase (ER)" evidence="19">
    <location>
        <begin position="695"/>
        <end position="1028"/>
    </location>
</feature>
<dbReference type="GO" id="GO:0019568">
    <property type="term" value="P:arabinose catabolic process"/>
    <property type="evidence" value="ECO:0007669"/>
    <property type="project" value="UniProtKB-KW"/>
</dbReference>
<dbReference type="GO" id="GO:0046526">
    <property type="term" value="F:D-xylulose reductase activity"/>
    <property type="evidence" value="ECO:0007669"/>
    <property type="project" value="UniProtKB-EC"/>
</dbReference>
<dbReference type="GO" id="GO:0006062">
    <property type="term" value="P:sorbitol catabolic process"/>
    <property type="evidence" value="ECO:0007669"/>
    <property type="project" value="TreeGrafter"/>
</dbReference>
<evidence type="ECO:0000256" key="1">
    <source>
        <dbReference type="ARBA" id="ARBA00001947"/>
    </source>
</evidence>
<evidence type="ECO:0000256" key="18">
    <source>
        <dbReference type="SAM" id="MobiDB-lite"/>
    </source>
</evidence>
<comment type="cofactor">
    <cofactor evidence="1 17">
        <name>Zn(2+)</name>
        <dbReference type="ChEBI" id="CHEBI:29105"/>
    </cofactor>
</comment>
<evidence type="ECO:0000256" key="11">
    <source>
        <dbReference type="ARBA" id="ARBA00026119"/>
    </source>
</evidence>
<dbReference type="SUPFAM" id="SSF50129">
    <property type="entry name" value="GroES-like"/>
    <property type="match status" value="1"/>
</dbReference>
<dbReference type="EC" id="1.1.1.12" evidence="14"/>
<comment type="pathway">
    <text evidence="13">Carbohydrate degradation; L-arabinose degradation via L-arabinitol; D-xylulose 5-phosphate from L-arabinose (fungal route): step 2/5.</text>
</comment>
<dbReference type="GO" id="GO:0003939">
    <property type="term" value="F:L-iditol 2-dehydrogenase (NAD+) activity"/>
    <property type="evidence" value="ECO:0007669"/>
    <property type="project" value="TreeGrafter"/>
</dbReference>
<keyword evidence="6" id="KW-0560">Oxidoreductase</keyword>
<dbReference type="PANTHER" id="PTHR43161:SF9">
    <property type="entry name" value="SORBITOL DEHYDROGENASE"/>
    <property type="match status" value="1"/>
</dbReference>
<dbReference type="InterPro" id="IPR020843">
    <property type="entry name" value="ER"/>
</dbReference>
<keyword evidence="5" id="KW-0119">Carbohydrate metabolism</keyword>
<dbReference type="InterPro" id="IPR036291">
    <property type="entry name" value="NAD(P)-bd_dom_sf"/>
</dbReference>
<dbReference type="SMART" id="SM00829">
    <property type="entry name" value="PKS_ER"/>
    <property type="match status" value="1"/>
</dbReference>
<dbReference type="PROSITE" id="PS00059">
    <property type="entry name" value="ADH_ZINC"/>
    <property type="match status" value="1"/>
</dbReference>
<dbReference type="Gene3D" id="3.90.180.10">
    <property type="entry name" value="Medium-chain alcohol dehydrogenases, catalytic domain"/>
    <property type="match status" value="1"/>
</dbReference>
<evidence type="ECO:0000256" key="9">
    <source>
        <dbReference type="ARBA" id="ARBA00024843"/>
    </source>
</evidence>
<evidence type="ECO:0000256" key="2">
    <source>
        <dbReference type="ARBA" id="ARBA00008072"/>
    </source>
</evidence>
<name>A0A2U3DZG4_PURLI</name>
<evidence type="ECO:0000256" key="16">
    <source>
        <dbReference type="ARBA" id="ARBA00049317"/>
    </source>
</evidence>
<accession>A0A2U3DZG4</accession>
<proteinExistence type="inferred from homology"/>
<comment type="function">
    <text evidence="9">Xylitol dehydrogenase which catalyzes the conversion of xylitol to D-xylulose. Xylose is a major component of hemicelluloses such as xylan. Most fungi utilize D-xylose via three enzymatic reactions, xylose reductase (XR), xylitol dehydrogenase (XDH), and xylulokinase, to form xylulose 5-phosphate, which enters pentose phosphate pathway.</text>
</comment>
<keyword evidence="4 17" id="KW-0862">Zinc</keyword>
<reference evidence="20 21" key="1">
    <citation type="journal article" date="2016" name="Front. Microbiol.">
        <title>Genome and transcriptome sequences reveal the specific parasitism of the nematophagous Purpureocillium lilacinum 36-1.</title>
        <authorList>
            <person name="Xie J."/>
            <person name="Li S."/>
            <person name="Mo C."/>
            <person name="Xiao X."/>
            <person name="Peng D."/>
            <person name="Wang G."/>
            <person name="Xiao Y."/>
        </authorList>
    </citation>
    <scope>NUCLEOTIDE SEQUENCE [LARGE SCALE GENOMIC DNA]</scope>
    <source>
        <strain evidence="20 21">36-1</strain>
    </source>
</reference>
<dbReference type="InterPro" id="IPR013149">
    <property type="entry name" value="ADH-like_C"/>
</dbReference>
<evidence type="ECO:0000313" key="20">
    <source>
        <dbReference type="EMBL" id="PWI67661.1"/>
    </source>
</evidence>
<evidence type="ECO:0000256" key="8">
    <source>
        <dbReference type="ARBA" id="ARBA00023242"/>
    </source>
</evidence>
<evidence type="ECO:0000256" key="3">
    <source>
        <dbReference type="ARBA" id="ARBA00022723"/>
    </source>
</evidence>
<dbReference type="InterPro" id="IPR011032">
    <property type="entry name" value="GroES-like_sf"/>
</dbReference>
<organism evidence="20 21">
    <name type="scientific">Purpureocillium lilacinum</name>
    <name type="common">Paecilomyces lilacinus</name>
    <dbReference type="NCBI Taxonomy" id="33203"/>
    <lineage>
        <taxon>Eukaryota</taxon>
        <taxon>Fungi</taxon>
        <taxon>Dikarya</taxon>
        <taxon>Ascomycota</taxon>
        <taxon>Pezizomycotina</taxon>
        <taxon>Sordariomycetes</taxon>
        <taxon>Hypocreomycetidae</taxon>
        <taxon>Hypocreales</taxon>
        <taxon>Ophiocordycipitaceae</taxon>
        <taxon>Purpureocillium</taxon>
    </lineage>
</organism>
<keyword evidence="8" id="KW-0539">Nucleus</keyword>
<dbReference type="PANTHER" id="PTHR43161">
    <property type="entry name" value="SORBITOL DEHYDROGENASE"/>
    <property type="match status" value="1"/>
</dbReference>
<comment type="caution">
    <text evidence="20">The sequence shown here is derived from an EMBL/GenBank/DDBJ whole genome shotgun (WGS) entry which is preliminary data.</text>
</comment>
<dbReference type="GO" id="GO:0003677">
    <property type="term" value="F:DNA binding"/>
    <property type="evidence" value="ECO:0007669"/>
    <property type="project" value="InterPro"/>
</dbReference>
<dbReference type="CDD" id="cd12148">
    <property type="entry name" value="fungal_TF_MHR"/>
    <property type="match status" value="1"/>
</dbReference>
<evidence type="ECO:0000256" key="12">
    <source>
        <dbReference type="ARBA" id="ARBA00030139"/>
    </source>
</evidence>
<dbReference type="InterPro" id="IPR002328">
    <property type="entry name" value="ADH_Zn_CS"/>
</dbReference>
<evidence type="ECO:0000256" key="13">
    <source>
        <dbReference type="ARBA" id="ARBA00037881"/>
    </source>
</evidence>
<dbReference type="AlphaFoldDB" id="A0A2U3DZG4"/>
<evidence type="ECO:0000256" key="14">
    <source>
        <dbReference type="ARBA" id="ARBA00038954"/>
    </source>
</evidence>
<dbReference type="EMBL" id="LCWV01000017">
    <property type="protein sequence ID" value="PWI67661.1"/>
    <property type="molecule type" value="Genomic_DNA"/>
</dbReference>
<dbReference type="Pfam" id="PF08240">
    <property type="entry name" value="ADH_N"/>
    <property type="match status" value="1"/>
</dbReference>
<evidence type="ECO:0000313" key="21">
    <source>
        <dbReference type="Proteomes" id="UP000245956"/>
    </source>
</evidence>
<keyword evidence="7" id="KW-0520">NAD</keyword>
<dbReference type="GO" id="GO:0008270">
    <property type="term" value="F:zinc ion binding"/>
    <property type="evidence" value="ECO:0007669"/>
    <property type="project" value="InterPro"/>
</dbReference>
<dbReference type="GO" id="GO:0050019">
    <property type="term" value="F:L-arabinitol 4-dehydrogenase activity"/>
    <property type="evidence" value="ECO:0007669"/>
    <property type="project" value="UniProtKB-EC"/>
</dbReference>
<comment type="catalytic activity">
    <reaction evidence="16">
        <text>L-arabinitol + NAD(+) = L-xylulose + NADH + H(+)</text>
        <dbReference type="Rhea" id="RHEA:16381"/>
        <dbReference type="ChEBI" id="CHEBI:15378"/>
        <dbReference type="ChEBI" id="CHEBI:17399"/>
        <dbReference type="ChEBI" id="CHEBI:18403"/>
        <dbReference type="ChEBI" id="CHEBI:57540"/>
        <dbReference type="ChEBI" id="CHEBI:57945"/>
        <dbReference type="EC" id="1.1.1.12"/>
    </reaction>
</comment>
<dbReference type="Proteomes" id="UP000245956">
    <property type="component" value="Unassembled WGS sequence"/>
</dbReference>
<dbReference type="SUPFAM" id="SSF51735">
    <property type="entry name" value="NAD(P)-binding Rossmann-fold domains"/>
    <property type="match status" value="1"/>
</dbReference>
<dbReference type="GO" id="GO:0006351">
    <property type="term" value="P:DNA-templated transcription"/>
    <property type="evidence" value="ECO:0007669"/>
    <property type="project" value="InterPro"/>
</dbReference>
<protein>
    <recommendedName>
        <fullName evidence="15">L-arabinitol 4-dehydrogenase</fullName>
        <ecNumber evidence="14">1.1.1.12</ecNumber>
        <ecNumber evidence="11">1.1.1.9</ecNumber>
    </recommendedName>
    <alternativeName>
        <fullName evidence="12">Xylitol dehydrogenase A</fullName>
    </alternativeName>
</protein>
<sequence>MTSESKTALLMQDGPGASFVGSERSLATDSGPNAACAPSTTSNASTSRESTVPDYEPDMCRVQGFVPTSAFTALTLYASTTDLGIAEEIDSRLRKVEGDLEVVRASERCGSQAIQHTSTTLPAVLQTTPSLANLRPQVTSDYMADGPPLDEPSVGTPHFAQGSWESIESLTGRSIGNSSTNGDIPDKVSAVVSKALGPDQVRSIWFTKYHPWFPILHETSFDKAISIPDSGHRVVYDAIVSVVSMDCGSSTERGQWGRLRGLRAAVVNKAMKISSLHSVQALLITSIYYYAEGSLTKYWNLLAVCKSMSMSLNLRNMAALGATECIPGLRQVPRIVAESPVIEQEESIRAYWMIEMLDSMTSLGSYNSQLTLKLPPAACLPCSESTWSRREPFIERFTHVQMPYPSVFCLCIMFVLQELGAVHHFLDEAHDLSSLEKRLEWQTAAQSLDERLTQWREEFVAAVFRLINAEKDHLPEGEMEPFITLTNCVLNTAIIVLLQQMAPFPWEIGRDFEPWAFATTRCVYACENLAAKVRRISPDQQDCQSPYLIFPIFTAARFYVAYSKALDADVPASLHSLAFTLHICGRRWSLARRYETIIRTAVSEHRSPVSQCLLPIEFYDLRYSTLAITDLLQATAEKIDPGQPGPTPLTDSVLVDVVSRLASIQSATPHLITPACLSDRRAMVQDNNLSCLVYGPGKTKFEVRLKPVIEDPHDVIIRISYVGVHFWAHGGLARRVSEVSPICMGHEAAGVVHCIGEGVTSLVPGDRVALEPGVPCRRCKRCKAGRYNLCPNMRFASDPPTDGMLCRYFKTQEDFAYRLPDHMSLQEGVLLEPLSVAVHSLRLAALRPGQSVLIQGSGTIGLLMAATASVFGASKIFITDINEAKLDFAKKFVSCTTFVPNVKAKPAEEAERFKKEANAKDGIDVVLECTGVESSTQTGLYIVAAAGTFVQVGMGKPHQTLPLMEMSEKEVVFKMAFRYGSGDYETALELVNAQRVSVKPLISATVPFELAEAAWAMTQRGEGIKNFIQGLND</sequence>
<dbReference type="Gene3D" id="3.40.50.720">
    <property type="entry name" value="NAD(P)-binding Rossmann-like Domain"/>
    <property type="match status" value="1"/>
</dbReference>
<evidence type="ECO:0000256" key="4">
    <source>
        <dbReference type="ARBA" id="ARBA00022833"/>
    </source>
</evidence>
<gene>
    <name evidence="20" type="ORF">PCL_02582</name>
</gene>
<dbReference type="InterPro" id="IPR007219">
    <property type="entry name" value="XnlR_reg_dom"/>
</dbReference>
<evidence type="ECO:0000256" key="6">
    <source>
        <dbReference type="ARBA" id="ARBA00023002"/>
    </source>
</evidence>
<comment type="similarity">
    <text evidence="2 17">Belongs to the zinc-containing alcohol dehydrogenase family.</text>
</comment>
<dbReference type="InterPro" id="IPR013154">
    <property type="entry name" value="ADH-like_N"/>
</dbReference>
<dbReference type="Pfam" id="PF00107">
    <property type="entry name" value="ADH_zinc_N"/>
    <property type="match status" value="1"/>
</dbReference>
<evidence type="ECO:0000256" key="7">
    <source>
        <dbReference type="ARBA" id="ARBA00023027"/>
    </source>
</evidence>
<dbReference type="EC" id="1.1.1.9" evidence="11"/>
<dbReference type="InterPro" id="IPR045306">
    <property type="entry name" value="SDH-like"/>
</dbReference>
<evidence type="ECO:0000256" key="5">
    <source>
        <dbReference type="ARBA" id="ARBA00022935"/>
    </source>
</evidence>
<dbReference type="CDD" id="cd05285">
    <property type="entry name" value="sorbitol_DH"/>
    <property type="match status" value="1"/>
</dbReference>
<evidence type="ECO:0000256" key="10">
    <source>
        <dbReference type="ARBA" id="ARBA00025713"/>
    </source>
</evidence>
<keyword evidence="5" id="KW-0054">Arabinose catabolism</keyword>
<dbReference type="FunFam" id="3.40.50.720:FF:000068">
    <property type="entry name" value="Sorbitol dehydrogenase"/>
    <property type="match status" value="1"/>
</dbReference>
<evidence type="ECO:0000259" key="19">
    <source>
        <dbReference type="SMART" id="SM00829"/>
    </source>
</evidence>
<evidence type="ECO:0000256" key="15">
    <source>
        <dbReference type="ARBA" id="ARBA00039783"/>
    </source>
</evidence>
<feature type="compositionally biased region" description="Polar residues" evidence="18">
    <location>
        <begin position="38"/>
        <end position="50"/>
    </location>
</feature>
<comment type="pathway">
    <text evidence="10">Carbohydrate degradation; L-arabinose degradation via L-arabinitol; D-xylulose 5-phosphate from L-arabinose (fungal route): step 4/5.</text>
</comment>
<feature type="region of interest" description="Disordered" evidence="18">
    <location>
        <begin position="1"/>
        <end position="55"/>
    </location>
</feature>
<evidence type="ECO:0000256" key="17">
    <source>
        <dbReference type="RuleBase" id="RU361277"/>
    </source>
</evidence>
<keyword evidence="3 17" id="KW-0479">Metal-binding</keyword>
<dbReference type="Pfam" id="PF04082">
    <property type="entry name" value="Fungal_trans"/>
    <property type="match status" value="1"/>
</dbReference>